<dbReference type="EMBL" id="JABWGV010000001">
    <property type="protein sequence ID" value="NVD44308.1"/>
    <property type="molecule type" value="Genomic_DNA"/>
</dbReference>
<feature type="signal peptide" evidence="1">
    <location>
        <begin position="1"/>
        <end position="23"/>
    </location>
</feature>
<dbReference type="Pfam" id="PF07366">
    <property type="entry name" value="SnoaL"/>
    <property type="match status" value="1"/>
</dbReference>
<evidence type="ECO:0000313" key="3">
    <source>
        <dbReference type="Proteomes" id="UP000561438"/>
    </source>
</evidence>
<comment type="caution">
    <text evidence="2">The sequence shown here is derived from an EMBL/GenBank/DDBJ whole genome shotgun (WGS) entry which is preliminary data.</text>
</comment>
<feature type="chain" id="PRO_5032722725" evidence="1">
    <location>
        <begin position="24"/>
        <end position="174"/>
    </location>
</feature>
<evidence type="ECO:0000256" key="1">
    <source>
        <dbReference type="SAM" id="SignalP"/>
    </source>
</evidence>
<dbReference type="Proteomes" id="UP000561438">
    <property type="component" value="Unassembled WGS sequence"/>
</dbReference>
<organism evidence="2 3">
    <name type="scientific">Qipengyuania atrilutea</name>
    <dbReference type="NCBI Taxonomy" id="2744473"/>
    <lineage>
        <taxon>Bacteria</taxon>
        <taxon>Pseudomonadati</taxon>
        <taxon>Pseudomonadota</taxon>
        <taxon>Alphaproteobacteria</taxon>
        <taxon>Sphingomonadales</taxon>
        <taxon>Erythrobacteraceae</taxon>
        <taxon>Qipengyuania</taxon>
    </lineage>
</organism>
<name>A0A850H328_9SPHN</name>
<dbReference type="GO" id="GO:0030638">
    <property type="term" value="P:polyketide metabolic process"/>
    <property type="evidence" value="ECO:0007669"/>
    <property type="project" value="InterPro"/>
</dbReference>
<dbReference type="InterPro" id="IPR009959">
    <property type="entry name" value="Cyclase_SnoaL-like"/>
</dbReference>
<dbReference type="RefSeq" id="WP_176266556.1">
    <property type="nucleotide sequence ID" value="NZ_JABWGV010000001.1"/>
</dbReference>
<dbReference type="PANTHER" id="PTHR38436:SF1">
    <property type="entry name" value="ESTER CYCLASE"/>
    <property type="match status" value="1"/>
</dbReference>
<accession>A0A850H328</accession>
<reference evidence="2 3" key="1">
    <citation type="submission" date="2020-06" db="EMBL/GenBank/DDBJ databases">
        <title>Altererythrobacter sp. HHU K3-1.</title>
        <authorList>
            <person name="Zhang D."/>
            <person name="Xue H."/>
        </authorList>
    </citation>
    <scope>NUCLEOTIDE SEQUENCE [LARGE SCALE GENOMIC DNA]</scope>
    <source>
        <strain evidence="2 3">HHU K3-1</strain>
    </source>
</reference>
<keyword evidence="3" id="KW-1185">Reference proteome</keyword>
<protein>
    <submittedName>
        <fullName evidence="2">Ester cyclase</fullName>
    </submittedName>
</protein>
<dbReference type="SUPFAM" id="SSF54427">
    <property type="entry name" value="NTF2-like"/>
    <property type="match status" value="1"/>
</dbReference>
<gene>
    <name evidence="2" type="ORF">HUV48_04665</name>
</gene>
<sequence>MRFLLSAFAIAVLAAPVSSPALGQQSDTPAANNHTERNKRLAAEFYEDLWFSNNTDAFSEYVAPEYVVHDVGDRKNVTEKAIAQKEIADLFHSFGELRGEIDYQIAEGDKVATRWFISLSPNENGQRMGMTSVERVPIINVFRFNEDGKIVEIWNHRHDVDLPQPRGRGNGPSK</sequence>
<dbReference type="Gene3D" id="3.10.450.50">
    <property type="match status" value="1"/>
</dbReference>
<dbReference type="PANTHER" id="PTHR38436">
    <property type="entry name" value="POLYKETIDE CYCLASE SNOAL-LIKE DOMAIN"/>
    <property type="match status" value="1"/>
</dbReference>
<evidence type="ECO:0000313" key="2">
    <source>
        <dbReference type="EMBL" id="NVD44308.1"/>
    </source>
</evidence>
<keyword evidence="1" id="KW-0732">Signal</keyword>
<dbReference type="InterPro" id="IPR032710">
    <property type="entry name" value="NTF2-like_dom_sf"/>
</dbReference>
<proteinExistence type="predicted"/>
<dbReference type="AlphaFoldDB" id="A0A850H328"/>